<evidence type="ECO:0000256" key="2">
    <source>
        <dbReference type="ARBA" id="ARBA00006275"/>
    </source>
</evidence>
<protein>
    <submittedName>
        <fullName evidence="8">RagB/SusD family nutrient uptake outer membrane protein</fullName>
    </submittedName>
</protein>
<dbReference type="AlphaFoldDB" id="A0A2S5A8Q7"/>
<feature type="domain" description="RagB/SusD" evidence="6">
    <location>
        <begin position="330"/>
        <end position="415"/>
    </location>
</feature>
<dbReference type="GO" id="GO:0009279">
    <property type="term" value="C:cell outer membrane"/>
    <property type="evidence" value="ECO:0007669"/>
    <property type="project" value="UniProtKB-SubCell"/>
</dbReference>
<evidence type="ECO:0000313" key="8">
    <source>
        <dbReference type="EMBL" id="POY38968.1"/>
    </source>
</evidence>
<dbReference type="PROSITE" id="PS51257">
    <property type="entry name" value="PROKAR_LIPOPROTEIN"/>
    <property type="match status" value="1"/>
</dbReference>
<dbReference type="InterPro" id="IPR033985">
    <property type="entry name" value="SusD-like_N"/>
</dbReference>
<feature type="domain" description="SusD-like N-terminal" evidence="7">
    <location>
        <begin position="21"/>
        <end position="218"/>
    </location>
</feature>
<evidence type="ECO:0000313" key="9">
    <source>
        <dbReference type="Proteomes" id="UP000236893"/>
    </source>
</evidence>
<evidence type="ECO:0000256" key="5">
    <source>
        <dbReference type="ARBA" id="ARBA00023237"/>
    </source>
</evidence>
<accession>A0A2S5A8Q7</accession>
<dbReference type="InterPro" id="IPR011990">
    <property type="entry name" value="TPR-like_helical_dom_sf"/>
</dbReference>
<dbReference type="Proteomes" id="UP000236893">
    <property type="component" value="Unassembled WGS sequence"/>
</dbReference>
<dbReference type="OrthoDB" id="621570at2"/>
<dbReference type="RefSeq" id="WP_103787070.1">
    <property type="nucleotide sequence ID" value="NZ_PQVF01000001.1"/>
</dbReference>
<dbReference type="Pfam" id="PF07980">
    <property type="entry name" value="SusD_RagB"/>
    <property type="match status" value="1"/>
</dbReference>
<dbReference type="SUPFAM" id="SSF48452">
    <property type="entry name" value="TPR-like"/>
    <property type="match status" value="1"/>
</dbReference>
<organism evidence="8 9">
    <name type="scientific">Solitalea longa</name>
    <dbReference type="NCBI Taxonomy" id="2079460"/>
    <lineage>
        <taxon>Bacteria</taxon>
        <taxon>Pseudomonadati</taxon>
        <taxon>Bacteroidota</taxon>
        <taxon>Sphingobacteriia</taxon>
        <taxon>Sphingobacteriales</taxon>
        <taxon>Sphingobacteriaceae</taxon>
        <taxon>Solitalea</taxon>
    </lineage>
</organism>
<reference evidence="8 9" key="1">
    <citation type="submission" date="2018-01" db="EMBL/GenBank/DDBJ databases">
        <authorList>
            <person name="Gaut B.S."/>
            <person name="Morton B.R."/>
            <person name="Clegg M.T."/>
            <person name="Duvall M.R."/>
        </authorList>
    </citation>
    <scope>NUCLEOTIDE SEQUENCE [LARGE SCALE GENOMIC DNA]</scope>
    <source>
        <strain evidence="8 9">HR-AV</strain>
    </source>
</reference>
<keyword evidence="5" id="KW-0998">Cell outer membrane</keyword>
<evidence type="ECO:0000256" key="4">
    <source>
        <dbReference type="ARBA" id="ARBA00023136"/>
    </source>
</evidence>
<keyword evidence="4" id="KW-0472">Membrane</keyword>
<keyword evidence="3" id="KW-0732">Signal</keyword>
<dbReference type="Gene3D" id="1.25.40.390">
    <property type="match status" value="2"/>
</dbReference>
<evidence type="ECO:0000256" key="1">
    <source>
        <dbReference type="ARBA" id="ARBA00004442"/>
    </source>
</evidence>
<comment type="similarity">
    <text evidence="2">Belongs to the SusD family.</text>
</comment>
<evidence type="ECO:0000256" key="3">
    <source>
        <dbReference type="ARBA" id="ARBA00022729"/>
    </source>
</evidence>
<dbReference type="CDD" id="cd08977">
    <property type="entry name" value="SusD"/>
    <property type="match status" value="1"/>
</dbReference>
<evidence type="ECO:0000259" key="7">
    <source>
        <dbReference type="Pfam" id="PF14322"/>
    </source>
</evidence>
<evidence type="ECO:0000259" key="6">
    <source>
        <dbReference type="Pfam" id="PF07980"/>
    </source>
</evidence>
<comment type="caution">
    <text evidence="8">The sequence shown here is derived from an EMBL/GenBank/DDBJ whole genome shotgun (WGS) entry which is preliminary data.</text>
</comment>
<keyword evidence="9" id="KW-1185">Reference proteome</keyword>
<dbReference type="InterPro" id="IPR012944">
    <property type="entry name" value="SusD_RagB_dom"/>
</dbReference>
<gene>
    <name evidence="8" type="ORF">C3K47_00240</name>
</gene>
<name>A0A2S5A8Q7_9SPHI</name>
<proteinExistence type="inferred from homology"/>
<sequence>MKILKYILSAAILISAVSCKKFLDVEPRSSVSDEVTIVDGPSAKTALNGVYNALASSDYYGTSFQSLGYLNGDNIKWTGSQGYLNQFILHDVRSDNQALTSVWSAIFQTINRANHVIEKVPTVTGLTDAEKNRIIGEAYFIRALSYFDLARTWGGVQISLTPTTSAGDKNGLIKSTQVQTYAQVLNDLKAAEPLLPETVDRYHATKKTVWALRARYHLYQKEWADAEIYAAKVISDASNYQLLAPFSAFFANNARGTKESVFELYYSATSTNGHRNSWQPGENGGTRQWAPNDAFVALVNDPLIGGNRNVLVAKTGSGLWYGNLYYRSPATDPTYVIRTAELYLIRAEARAQLNNLSTVNGAASDLNAVRARAGLLPTTADTQNAILLAIENERKIEFAEEPHRWFDLVRTGRANEVLGITDANKLLMPIPLNQVSANNPQNPGYN</sequence>
<dbReference type="EMBL" id="PQVF01000001">
    <property type="protein sequence ID" value="POY38968.1"/>
    <property type="molecule type" value="Genomic_DNA"/>
</dbReference>
<dbReference type="Pfam" id="PF14322">
    <property type="entry name" value="SusD-like_3"/>
    <property type="match status" value="1"/>
</dbReference>
<comment type="subcellular location">
    <subcellularLocation>
        <location evidence="1">Cell outer membrane</location>
    </subcellularLocation>
</comment>